<accession>A0AAV2SWG9</accession>
<keyword evidence="2" id="KW-1185">Reference proteome</keyword>
<dbReference type="Proteomes" id="UP001497623">
    <property type="component" value="Unassembled WGS sequence"/>
</dbReference>
<comment type="caution">
    <text evidence="1">The sequence shown here is derived from an EMBL/GenBank/DDBJ whole genome shotgun (WGS) entry which is preliminary data.</text>
</comment>
<reference evidence="1 2" key="1">
    <citation type="submission" date="2024-05" db="EMBL/GenBank/DDBJ databases">
        <authorList>
            <person name="Wallberg A."/>
        </authorList>
    </citation>
    <scope>NUCLEOTIDE SEQUENCE [LARGE SCALE GENOMIC DNA]</scope>
</reference>
<sequence>MPIGLSIPEYKDLWLRLHSFIAIDQVVKKTSRALHIRNWDPEFCRAHATFFIHCSHKHTKKEGITNLYLCDIFSQCYQDQSAIPGSFTALEIKSVLLIVSDELLAHHRHWPHTAKYDTI</sequence>
<protein>
    <submittedName>
        <fullName evidence="1">Uncharacterized protein</fullName>
    </submittedName>
</protein>
<organism evidence="1 2">
    <name type="scientific">Meganyctiphanes norvegica</name>
    <name type="common">Northern krill</name>
    <name type="synonym">Thysanopoda norvegica</name>
    <dbReference type="NCBI Taxonomy" id="48144"/>
    <lineage>
        <taxon>Eukaryota</taxon>
        <taxon>Metazoa</taxon>
        <taxon>Ecdysozoa</taxon>
        <taxon>Arthropoda</taxon>
        <taxon>Crustacea</taxon>
        <taxon>Multicrustacea</taxon>
        <taxon>Malacostraca</taxon>
        <taxon>Eumalacostraca</taxon>
        <taxon>Eucarida</taxon>
        <taxon>Euphausiacea</taxon>
        <taxon>Euphausiidae</taxon>
        <taxon>Meganyctiphanes</taxon>
    </lineage>
</organism>
<gene>
    <name evidence="1" type="ORF">MNOR_LOCUS41249</name>
</gene>
<dbReference type="AlphaFoldDB" id="A0AAV2SWG9"/>
<dbReference type="EMBL" id="CAXKWB010145623">
    <property type="protein sequence ID" value="CAL4246664.1"/>
    <property type="molecule type" value="Genomic_DNA"/>
</dbReference>
<evidence type="ECO:0000313" key="1">
    <source>
        <dbReference type="EMBL" id="CAL4246664.1"/>
    </source>
</evidence>
<name>A0AAV2SWG9_MEGNR</name>
<evidence type="ECO:0000313" key="2">
    <source>
        <dbReference type="Proteomes" id="UP001497623"/>
    </source>
</evidence>
<proteinExistence type="predicted"/>